<keyword evidence="6" id="KW-0863">Zinc-finger</keyword>
<dbReference type="AlphaFoldDB" id="I1CMB8"/>
<organism evidence="13 14">
    <name type="scientific">Rhizopus delemar (strain RA 99-880 / ATCC MYA-4621 / FGSC 9543 / NRRL 43880)</name>
    <name type="common">Mucormycosis agent</name>
    <name type="synonym">Rhizopus arrhizus var. delemar</name>
    <dbReference type="NCBI Taxonomy" id="246409"/>
    <lineage>
        <taxon>Eukaryota</taxon>
        <taxon>Fungi</taxon>
        <taxon>Fungi incertae sedis</taxon>
        <taxon>Mucoromycota</taxon>
        <taxon>Mucoromycotina</taxon>
        <taxon>Mucoromycetes</taxon>
        <taxon>Mucorales</taxon>
        <taxon>Mucorineae</taxon>
        <taxon>Rhizopodaceae</taxon>
        <taxon>Rhizopus</taxon>
    </lineage>
</organism>
<dbReference type="RefSeq" id="XP_067524994.1">
    <property type="nucleotide sequence ID" value="XM_067668893.1"/>
</dbReference>
<dbReference type="GO" id="GO:0061630">
    <property type="term" value="F:ubiquitin protein ligase activity"/>
    <property type="evidence" value="ECO:0007669"/>
    <property type="project" value="UniProtKB-EC"/>
</dbReference>
<dbReference type="eggNOG" id="KOG4628">
    <property type="taxonomic scope" value="Eukaryota"/>
</dbReference>
<evidence type="ECO:0000256" key="6">
    <source>
        <dbReference type="ARBA" id="ARBA00022771"/>
    </source>
</evidence>
<evidence type="ECO:0000256" key="4">
    <source>
        <dbReference type="ARBA" id="ARBA00022692"/>
    </source>
</evidence>
<keyword evidence="7" id="KW-0862">Zinc</keyword>
<dbReference type="Pfam" id="PF17123">
    <property type="entry name" value="zf-RING_11"/>
    <property type="match status" value="1"/>
</dbReference>
<evidence type="ECO:0000313" key="13">
    <source>
        <dbReference type="EMBL" id="EIE89598.1"/>
    </source>
</evidence>
<keyword evidence="9 10" id="KW-0472">Membrane</keyword>
<proteinExistence type="predicted"/>
<evidence type="ECO:0000256" key="5">
    <source>
        <dbReference type="ARBA" id="ARBA00022723"/>
    </source>
</evidence>
<evidence type="ECO:0000256" key="9">
    <source>
        <dbReference type="ARBA" id="ARBA00023136"/>
    </source>
</evidence>
<dbReference type="InParanoid" id="I1CMB8"/>
<comment type="subcellular location">
    <subcellularLocation>
        <location evidence="2">Membrane</location>
        <topology evidence="2">Single-pass membrane protein</topology>
    </subcellularLocation>
</comment>
<dbReference type="InterPro" id="IPR013083">
    <property type="entry name" value="Znf_RING/FYVE/PHD"/>
</dbReference>
<dbReference type="Proteomes" id="UP000009138">
    <property type="component" value="Unassembled WGS sequence"/>
</dbReference>
<dbReference type="PANTHER" id="PTHR47168">
    <property type="entry name" value="RING ZINC FINGER DOMAIN SUPERFAMILY PROTEIN-RELATED"/>
    <property type="match status" value="1"/>
</dbReference>
<evidence type="ECO:0000256" key="1">
    <source>
        <dbReference type="ARBA" id="ARBA00000900"/>
    </source>
</evidence>
<dbReference type="OrthoDB" id="8062037at2759"/>
<evidence type="ECO:0000256" key="8">
    <source>
        <dbReference type="ARBA" id="ARBA00022989"/>
    </source>
</evidence>
<dbReference type="FunCoup" id="I1CMB8">
    <property type="interactions" value="421"/>
</dbReference>
<dbReference type="Gene3D" id="3.50.30.30">
    <property type="match status" value="1"/>
</dbReference>
<evidence type="ECO:0000256" key="7">
    <source>
        <dbReference type="ARBA" id="ARBA00022833"/>
    </source>
</evidence>
<dbReference type="GO" id="GO:0008270">
    <property type="term" value="F:zinc ion binding"/>
    <property type="evidence" value="ECO:0007669"/>
    <property type="project" value="UniProtKB-KW"/>
</dbReference>
<dbReference type="STRING" id="246409.I1CMB8"/>
<feature type="transmembrane region" description="Helical" evidence="10">
    <location>
        <begin position="130"/>
        <end position="153"/>
    </location>
</feature>
<dbReference type="Gene3D" id="3.30.40.10">
    <property type="entry name" value="Zinc/RING finger domain, C3HC4 (zinc finger)"/>
    <property type="match status" value="1"/>
</dbReference>
<dbReference type="EMBL" id="CH476744">
    <property type="protein sequence ID" value="EIE89598.1"/>
    <property type="molecule type" value="Genomic_DNA"/>
</dbReference>
<evidence type="ECO:0000256" key="10">
    <source>
        <dbReference type="SAM" id="Phobius"/>
    </source>
</evidence>
<reference evidence="13 14" key="1">
    <citation type="journal article" date="2009" name="PLoS Genet.">
        <title>Genomic analysis of the basal lineage fungus Rhizopus oryzae reveals a whole-genome duplication.</title>
        <authorList>
            <person name="Ma L.-J."/>
            <person name="Ibrahim A.S."/>
            <person name="Skory C."/>
            <person name="Grabherr M.G."/>
            <person name="Burger G."/>
            <person name="Butler M."/>
            <person name="Elias M."/>
            <person name="Idnurm A."/>
            <person name="Lang B.F."/>
            <person name="Sone T."/>
            <person name="Abe A."/>
            <person name="Calvo S.E."/>
            <person name="Corrochano L.M."/>
            <person name="Engels R."/>
            <person name="Fu J."/>
            <person name="Hansberg W."/>
            <person name="Kim J.-M."/>
            <person name="Kodira C.D."/>
            <person name="Koehrsen M.J."/>
            <person name="Liu B."/>
            <person name="Miranda-Saavedra D."/>
            <person name="O'Leary S."/>
            <person name="Ortiz-Castellanos L."/>
            <person name="Poulter R."/>
            <person name="Rodriguez-Romero J."/>
            <person name="Ruiz-Herrera J."/>
            <person name="Shen Y.-Q."/>
            <person name="Zeng Q."/>
            <person name="Galagan J."/>
            <person name="Birren B.W."/>
            <person name="Cuomo C.A."/>
            <person name="Wickes B.L."/>
        </authorList>
    </citation>
    <scope>NUCLEOTIDE SEQUENCE [LARGE SCALE GENOMIC DNA]</scope>
    <source>
        <strain evidence="14">RA 99-880 / ATCC MYA-4621 / FGSC 9543 / NRRL 43880</strain>
    </source>
</reference>
<evidence type="ECO:0000256" key="3">
    <source>
        <dbReference type="ARBA" id="ARBA00012483"/>
    </source>
</evidence>
<keyword evidence="5" id="KW-0479">Metal-binding</keyword>
<dbReference type="SUPFAM" id="SSF52025">
    <property type="entry name" value="PA domain"/>
    <property type="match status" value="1"/>
</dbReference>
<dbReference type="GeneID" id="93621274"/>
<dbReference type="InterPro" id="IPR046450">
    <property type="entry name" value="PA_dom_sf"/>
</dbReference>
<evidence type="ECO:0000256" key="2">
    <source>
        <dbReference type="ARBA" id="ARBA00004167"/>
    </source>
</evidence>
<dbReference type="InterPro" id="IPR003137">
    <property type="entry name" value="PA_domain"/>
</dbReference>
<protein>
    <recommendedName>
        <fullName evidence="3">RING-type E3 ubiquitin transferase</fullName>
        <ecNumber evidence="3">2.3.2.27</ecNumber>
    </recommendedName>
</protein>
<dbReference type="PANTHER" id="PTHR47168:SF1">
    <property type="entry name" value="OS02G0798600 PROTEIN"/>
    <property type="match status" value="1"/>
</dbReference>
<gene>
    <name evidence="13" type="ORF">RO3G_14309</name>
</gene>
<evidence type="ECO:0000259" key="12">
    <source>
        <dbReference type="Pfam" id="PF17123"/>
    </source>
</evidence>
<dbReference type="VEuPathDB" id="FungiDB:RO3G_14309"/>
<evidence type="ECO:0000313" key="14">
    <source>
        <dbReference type="Proteomes" id="UP000009138"/>
    </source>
</evidence>
<evidence type="ECO:0000259" key="11">
    <source>
        <dbReference type="Pfam" id="PF02225"/>
    </source>
</evidence>
<dbReference type="SUPFAM" id="SSF57850">
    <property type="entry name" value="RING/U-box"/>
    <property type="match status" value="1"/>
</dbReference>
<dbReference type="EC" id="2.3.2.27" evidence="3"/>
<feature type="domain" description="PA" evidence="11">
    <location>
        <begin position="42"/>
        <end position="85"/>
    </location>
</feature>
<dbReference type="Pfam" id="PF02225">
    <property type="entry name" value="PA"/>
    <property type="match status" value="1"/>
</dbReference>
<name>I1CMB8_RHIO9</name>
<accession>I1CMB8</accession>
<dbReference type="InterPro" id="IPR001841">
    <property type="entry name" value="Znf_RING"/>
</dbReference>
<comment type="catalytic activity">
    <reaction evidence="1">
        <text>S-ubiquitinyl-[E2 ubiquitin-conjugating enzyme]-L-cysteine + [acceptor protein]-L-lysine = [E2 ubiquitin-conjugating enzyme]-L-cysteine + N(6)-ubiquitinyl-[acceptor protein]-L-lysine.</text>
        <dbReference type="EC" id="2.3.2.27"/>
    </reaction>
</comment>
<feature type="domain" description="RING-type" evidence="12">
    <location>
        <begin position="190"/>
        <end position="217"/>
    </location>
</feature>
<dbReference type="OMA" id="QKKFCPI"/>
<keyword evidence="8 10" id="KW-1133">Transmembrane helix</keyword>
<dbReference type="InterPro" id="IPR051653">
    <property type="entry name" value="E3_ligase_sorting_rcpt"/>
</dbReference>
<keyword evidence="4 10" id="KW-0812">Transmembrane</keyword>
<dbReference type="GO" id="GO:0016020">
    <property type="term" value="C:membrane"/>
    <property type="evidence" value="ECO:0007669"/>
    <property type="project" value="UniProtKB-SubCell"/>
</dbReference>
<keyword evidence="14" id="KW-1185">Reference proteome</keyword>
<sequence length="230" mass="25888">MTVYCSIYVFATNTTYQTKSASFGPTLSNSDKVGYLLQPLEDPTGCQLVTTPFANWIALIKRGSCSVATKVRNMQQSGAVAVAIGDLELKSSWFTMYTLAKNEYKTLLYLSELTDAPLMILLQRDQHMNWPLLDAMIIVFVSPSVMLVIIYIFRQLKQQMHHDGLTETTLASLVLWQFTTQEEYGAESCCAICLEDYFKGEILRLLPCHHGYHAKCVDAWLLTKKGFVSG</sequence>